<keyword evidence="4" id="KW-0479">Metal-binding</keyword>
<evidence type="ECO:0000313" key="13">
    <source>
        <dbReference type="EMBL" id="MCW0523835.1"/>
    </source>
</evidence>
<accession>A0AAP3ALC6</accession>
<proteinExistence type="predicted"/>
<dbReference type="GO" id="GO:0046872">
    <property type="term" value="F:metal ion binding"/>
    <property type="evidence" value="ECO:0007669"/>
    <property type="project" value="UniProtKB-KW"/>
</dbReference>
<keyword evidence="6 13" id="KW-0418">Kinase</keyword>
<dbReference type="Pfam" id="PF00781">
    <property type="entry name" value="DAGK_cat"/>
    <property type="match status" value="1"/>
</dbReference>
<keyword evidence="5" id="KW-0547">Nucleotide-binding</keyword>
<evidence type="ECO:0000256" key="4">
    <source>
        <dbReference type="ARBA" id="ARBA00022723"/>
    </source>
</evidence>
<dbReference type="PANTHER" id="PTHR12358:SF106">
    <property type="entry name" value="LIPID KINASE YEGS"/>
    <property type="match status" value="1"/>
</dbReference>
<comment type="caution">
    <text evidence="13">The sequence shown here is derived from an EMBL/GenBank/DDBJ whole genome shotgun (WGS) entry which is preliminary data.</text>
</comment>
<dbReference type="InterPro" id="IPR016064">
    <property type="entry name" value="NAD/diacylglycerol_kinase_sf"/>
</dbReference>
<dbReference type="Gene3D" id="3.40.50.10330">
    <property type="entry name" value="Probable inorganic polyphosphate/atp-NAD kinase, domain 1"/>
    <property type="match status" value="1"/>
</dbReference>
<dbReference type="Gene3D" id="2.60.200.40">
    <property type="match status" value="1"/>
</dbReference>
<evidence type="ECO:0000256" key="10">
    <source>
        <dbReference type="ARBA" id="ARBA00023209"/>
    </source>
</evidence>
<dbReference type="SMART" id="SM00046">
    <property type="entry name" value="DAGKc"/>
    <property type="match status" value="1"/>
</dbReference>
<dbReference type="PANTHER" id="PTHR12358">
    <property type="entry name" value="SPHINGOSINE KINASE"/>
    <property type="match status" value="1"/>
</dbReference>
<dbReference type="GO" id="GO:0016301">
    <property type="term" value="F:kinase activity"/>
    <property type="evidence" value="ECO:0007669"/>
    <property type="project" value="UniProtKB-KW"/>
</dbReference>
<keyword evidence="9" id="KW-0443">Lipid metabolism</keyword>
<evidence type="ECO:0000256" key="1">
    <source>
        <dbReference type="ARBA" id="ARBA00001946"/>
    </source>
</evidence>
<dbReference type="GO" id="GO:0005524">
    <property type="term" value="F:ATP binding"/>
    <property type="evidence" value="ECO:0007669"/>
    <property type="project" value="UniProtKB-KW"/>
</dbReference>
<protein>
    <submittedName>
        <fullName evidence="13">YegS/Rv2252/BmrU family lipid kinase</fullName>
    </submittedName>
</protein>
<evidence type="ECO:0000313" key="14">
    <source>
        <dbReference type="Proteomes" id="UP001207440"/>
    </source>
</evidence>
<evidence type="ECO:0000256" key="8">
    <source>
        <dbReference type="ARBA" id="ARBA00022842"/>
    </source>
</evidence>
<dbReference type="RefSeq" id="WP_154136922.1">
    <property type="nucleotide sequence ID" value="NZ_CP073239.1"/>
</dbReference>
<evidence type="ECO:0000256" key="2">
    <source>
        <dbReference type="ARBA" id="ARBA00022516"/>
    </source>
</evidence>
<evidence type="ECO:0000256" key="3">
    <source>
        <dbReference type="ARBA" id="ARBA00022679"/>
    </source>
</evidence>
<keyword evidence="3" id="KW-0808">Transferase</keyword>
<gene>
    <name evidence="13" type="ORF">OKE68_05835</name>
</gene>
<dbReference type="InterPro" id="IPR017438">
    <property type="entry name" value="ATP-NAD_kinase_N"/>
</dbReference>
<keyword evidence="2" id="KW-0444">Lipid biosynthesis</keyword>
<name>A0AAP3ALC6_RIEAN</name>
<comment type="cofactor">
    <cofactor evidence="1">
        <name>Mg(2+)</name>
        <dbReference type="ChEBI" id="CHEBI:18420"/>
    </cofactor>
</comment>
<reference evidence="13" key="1">
    <citation type="submission" date="2022-10" db="EMBL/GenBank/DDBJ databases">
        <title>Sifting through the core-genome to identify putative cross-protective antigens against Riemerella anatipestifer.</title>
        <authorList>
            <person name="Zheng X."/>
            <person name="Zhang W."/>
        </authorList>
    </citation>
    <scope>NUCLEOTIDE SEQUENCE</scope>
    <source>
        <strain evidence="13">ZWRA178</strain>
    </source>
</reference>
<dbReference type="InterPro" id="IPR050187">
    <property type="entry name" value="Lipid_Phosphate_FormReg"/>
</dbReference>
<dbReference type="InterPro" id="IPR045540">
    <property type="entry name" value="YegS/DAGK_C"/>
</dbReference>
<dbReference type="GO" id="GO:0005886">
    <property type="term" value="C:plasma membrane"/>
    <property type="evidence" value="ECO:0007669"/>
    <property type="project" value="TreeGrafter"/>
</dbReference>
<dbReference type="AlphaFoldDB" id="A0AAP3ALC6"/>
<keyword evidence="7" id="KW-0067">ATP-binding</keyword>
<dbReference type="GO" id="GO:0008654">
    <property type="term" value="P:phospholipid biosynthetic process"/>
    <property type="evidence" value="ECO:0007669"/>
    <property type="project" value="UniProtKB-KW"/>
</dbReference>
<keyword evidence="8" id="KW-0460">Magnesium</keyword>
<evidence type="ECO:0000256" key="9">
    <source>
        <dbReference type="ARBA" id="ARBA00023098"/>
    </source>
</evidence>
<sequence>MQNLAFIINPFSAKGKYQSFLEKMEKEFPQALYYISDSVKGTEAFIENNFSKVDMFVAVGGDGTISSIAKKLIGTDKILGIYPAGSGNGFAYEMGFTKDITSLINKIKNPKSREVDTFTVNGQLSINVSGIGFDGAVTKAFENTNRGFANYIKTSIKTFFKYRPIQINFKEEELKKYNGKYLMFNIANTRQFGNHAYIAPKALANDGLLDLVLVKKFPLWYASIFATRMFKKQLKNDQFVTFLKKESFSFEASAKDWHLDGEYHEISSPISVKVSTEKLKILY</sequence>
<dbReference type="SUPFAM" id="SSF111331">
    <property type="entry name" value="NAD kinase/diacylglycerol kinase-like"/>
    <property type="match status" value="1"/>
</dbReference>
<dbReference type="InterPro" id="IPR005218">
    <property type="entry name" value="Diacylglycerol/lipid_kinase"/>
</dbReference>
<dbReference type="NCBIfam" id="TIGR00147">
    <property type="entry name" value="YegS/Rv2252/BmrU family lipid kinase"/>
    <property type="match status" value="1"/>
</dbReference>
<dbReference type="EMBL" id="JAOZYT010000029">
    <property type="protein sequence ID" value="MCW0523835.1"/>
    <property type="molecule type" value="Genomic_DNA"/>
</dbReference>
<dbReference type="PROSITE" id="PS50146">
    <property type="entry name" value="DAGK"/>
    <property type="match status" value="1"/>
</dbReference>
<organism evidence="13 14">
    <name type="scientific">Riemerella anatipestifer</name>
    <name type="common">Moraxella anatipestifer</name>
    <dbReference type="NCBI Taxonomy" id="34085"/>
    <lineage>
        <taxon>Bacteria</taxon>
        <taxon>Pseudomonadati</taxon>
        <taxon>Bacteroidota</taxon>
        <taxon>Flavobacteriia</taxon>
        <taxon>Flavobacteriales</taxon>
        <taxon>Weeksellaceae</taxon>
        <taxon>Riemerella</taxon>
    </lineage>
</organism>
<evidence type="ECO:0000256" key="6">
    <source>
        <dbReference type="ARBA" id="ARBA00022777"/>
    </source>
</evidence>
<keyword evidence="10" id="KW-0594">Phospholipid biosynthesis</keyword>
<evidence type="ECO:0000256" key="5">
    <source>
        <dbReference type="ARBA" id="ARBA00022741"/>
    </source>
</evidence>
<dbReference type="Pfam" id="PF19279">
    <property type="entry name" value="YegS_C"/>
    <property type="match status" value="1"/>
</dbReference>
<evidence type="ECO:0000259" key="12">
    <source>
        <dbReference type="PROSITE" id="PS50146"/>
    </source>
</evidence>
<feature type="domain" description="DAGKc" evidence="12">
    <location>
        <begin position="1"/>
        <end position="124"/>
    </location>
</feature>
<evidence type="ECO:0000256" key="11">
    <source>
        <dbReference type="ARBA" id="ARBA00023264"/>
    </source>
</evidence>
<evidence type="ECO:0000256" key="7">
    <source>
        <dbReference type="ARBA" id="ARBA00022840"/>
    </source>
</evidence>
<dbReference type="Proteomes" id="UP001207440">
    <property type="component" value="Unassembled WGS sequence"/>
</dbReference>
<dbReference type="InterPro" id="IPR001206">
    <property type="entry name" value="Diacylglycerol_kinase_cat_dom"/>
</dbReference>
<keyword evidence="11" id="KW-1208">Phospholipid metabolism</keyword>